<dbReference type="Proteomes" id="UP001307889">
    <property type="component" value="Chromosome 9"/>
</dbReference>
<reference evidence="1 2" key="1">
    <citation type="submission" date="2023-09" db="EMBL/GenBank/DDBJ databases">
        <title>Nesidiocoris tenuis whole genome shotgun sequence.</title>
        <authorList>
            <person name="Shibata T."/>
            <person name="Shimoda M."/>
            <person name="Kobayashi T."/>
            <person name="Uehara T."/>
        </authorList>
    </citation>
    <scope>NUCLEOTIDE SEQUENCE [LARGE SCALE GENOMIC DNA]</scope>
    <source>
        <strain evidence="1 2">Japan</strain>
    </source>
</reference>
<dbReference type="EMBL" id="AP028917">
    <property type="protein sequence ID" value="BES98334.1"/>
    <property type="molecule type" value="Genomic_DNA"/>
</dbReference>
<proteinExistence type="predicted"/>
<keyword evidence="2" id="KW-1185">Reference proteome</keyword>
<protein>
    <submittedName>
        <fullName evidence="1">Uncharacterized protein</fullName>
    </submittedName>
</protein>
<sequence>MVVRHPAGRYGQTAWNWIGLVCGRALLPSRKDLSHSRVAKKGIVYRRKAHRHSVNLFVEPNSKRVNGNGLHHKKRILSSFRLKL</sequence>
<evidence type="ECO:0000313" key="2">
    <source>
        <dbReference type="Proteomes" id="UP001307889"/>
    </source>
</evidence>
<organism evidence="1 2">
    <name type="scientific">Nesidiocoris tenuis</name>
    <dbReference type="NCBI Taxonomy" id="355587"/>
    <lineage>
        <taxon>Eukaryota</taxon>
        <taxon>Metazoa</taxon>
        <taxon>Ecdysozoa</taxon>
        <taxon>Arthropoda</taxon>
        <taxon>Hexapoda</taxon>
        <taxon>Insecta</taxon>
        <taxon>Pterygota</taxon>
        <taxon>Neoptera</taxon>
        <taxon>Paraneoptera</taxon>
        <taxon>Hemiptera</taxon>
        <taxon>Heteroptera</taxon>
        <taxon>Panheteroptera</taxon>
        <taxon>Cimicomorpha</taxon>
        <taxon>Miridae</taxon>
        <taxon>Dicyphina</taxon>
        <taxon>Nesidiocoris</taxon>
    </lineage>
</organism>
<name>A0ABN7B1N6_9HEMI</name>
<gene>
    <name evidence="1" type="ORF">NTJ_11149</name>
</gene>
<evidence type="ECO:0000313" key="1">
    <source>
        <dbReference type="EMBL" id="BES98334.1"/>
    </source>
</evidence>
<accession>A0ABN7B1N6</accession>